<dbReference type="RefSeq" id="WP_188424981.1">
    <property type="nucleotide sequence ID" value="NZ_BMCH01000001.1"/>
</dbReference>
<dbReference type="InterPro" id="IPR052894">
    <property type="entry name" value="AsmA-related"/>
</dbReference>
<feature type="region of interest" description="Disordered" evidence="1">
    <location>
        <begin position="794"/>
        <end position="819"/>
    </location>
</feature>
<organism evidence="2 3">
    <name type="scientific">Asaia siamensis</name>
    <dbReference type="NCBI Taxonomy" id="110479"/>
    <lineage>
        <taxon>Bacteria</taxon>
        <taxon>Pseudomonadati</taxon>
        <taxon>Pseudomonadota</taxon>
        <taxon>Alphaproteobacteria</taxon>
        <taxon>Acetobacterales</taxon>
        <taxon>Acetobacteraceae</taxon>
        <taxon>Asaia</taxon>
    </lineage>
</organism>
<dbReference type="PANTHER" id="PTHR30441:SF4">
    <property type="entry name" value="PROTEIN ASMA"/>
    <property type="match status" value="1"/>
</dbReference>
<evidence type="ECO:0008006" key="4">
    <source>
        <dbReference type="Google" id="ProtNLM"/>
    </source>
</evidence>
<dbReference type="Proteomes" id="UP000637769">
    <property type="component" value="Unassembled WGS sequence"/>
</dbReference>
<gene>
    <name evidence="2" type="ORF">GCM10007207_03460</name>
</gene>
<feature type="compositionally biased region" description="Low complexity" evidence="1">
    <location>
        <begin position="802"/>
        <end position="819"/>
    </location>
</feature>
<dbReference type="EMBL" id="BMCH01000001">
    <property type="protein sequence ID" value="GGC21544.1"/>
    <property type="molecule type" value="Genomic_DNA"/>
</dbReference>
<accession>A0ABQ1LD19</accession>
<reference evidence="3" key="1">
    <citation type="journal article" date="2019" name="Int. J. Syst. Evol. Microbiol.">
        <title>The Global Catalogue of Microorganisms (GCM) 10K type strain sequencing project: providing services to taxonomists for standard genome sequencing and annotation.</title>
        <authorList>
            <consortium name="The Broad Institute Genomics Platform"/>
            <consortium name="The Broad Institute Genome Sequencing Center for Infectious Disease"/>
            <person name="Wu L."/>
            <person name="Ma J."/>
        </authorList>
    </citation>
    <scope>NUCLEOTIDE SEQUENCE [LARGE SCALE GENOMIC DNA]</scope>
    <source>
        <strain evidence="3">CCM 7132</strain>
    </source>
</reference>
<evidence type="ECO:0000313" key="3">
    <source>
        <dbReference type="Proteomes" id="UP000637769"/>
    </source>
</evidence>
<proteinExistence type="predicted"/>
<name>A0ABQ1LD19_9PROT</name>
<comment type="caution">
    <text evidence="2">The sequence shown here is derived from an EMBL/GenBank/DDBJ whole genome shotgun (WGS) entry which is preliminary data.</text>
</comment>
<keyword evidence="3" id="KW-1185">Reference proteome</keyword>
<evidence type="ECO:0000313" key="2">
    <source>
        <dbReference type="EMBL" id="GGC21544.1"/>
    </source>
</evidence>
<sequence length="1070" mass="113269">MPHDLFHRASWRAFRLGALVLILPLALVLVAGAALLWRLAAGPLDVTAIARHFSPVAIQAGQQPGHPAGRLVWQQVFLSWQPGLRHIHPLLIIDAKDLRILRQDGTATLAARNARVAFRMAPLLRGSLEPRTIALDGARIILKRSQDGSIDLDWPGAVHRSSHSGGFSIDFLRGAALHDVSVTLRDALPDHAQGAGDLTLQIARAALSRPPSADLSQWLGTVEGAFGPASLPRMTFVAHGAAGEGGSTAWDLKLGPVSPALFAGLLPHAASWRLPVTAESHVVIPPSGHVRNGSLPVSEARLSVTFRAGQIDQKEGSPLQVSEAGVAAHLALKGKQAVLDDFHAGITLIDDQGHPTHFAASGTLAVDSLMQAKQIDGHVSASATTLDVPHLASIWPAIVMKGARRWVTRNLTEGTGSNLSIDATVHSGSGWAHIRPTQTAATLDVKDAVVNWLRPIPPARNVSARFSFAGPDTLRIDFLGGIQPSGDAANAPLLHLDSGSMLISDLLARDQMGTINLAMSGDLAAHMGLLAHQRLHLLSRHPLPFTHPSGPVTVTGQITLPLSSHIENDQIHVNAEARFRNVALGNVVLGRDLTNASGTMKATERHLSLTGEGLLDNVPTTARLEENFLSRDGGLREDVHAVSVFDEDALQRSHIGSQSLFHGTAQLVADYKARFDGRADLHLSLDLADSALSIPVWRKARGDKATAAAHIGLKQGQIVALDQIAAEGPELHVEGRGLVSDGKVKSLALDNFVVGRSNGDAVIELPGFDNAPVNVHVHAHDLDLAPLLHGDDAKEATATDKPSPSGPVSGPRPAGAGAPEMRWSVDLATDRLFYSQTGSFGGVVAHLEHRNHRLEKGHFSFRQPVAVQMQLTPHKDGRYLQLNVDNLGTLLSQTGMTERLEGGEAQIAGSVGDGGTGQLPPFKGVISVSPFTFRQPPAALTAATHLSVFNWSQASSDRFEVQHLHLPVKITNDVMTIHDGHLGNPALGATLEGKIGLDQGKLDLQGTVVPVFGINAAPGRLPNVGKLFSPESGGGVLAATFTVKGTAGNPTLSVNPFAMLLPGVMRQLAK</sequence>
<protein>
    <recommendedName>
        <fullName evidence="4">AsmA-like C-terminal domain-containing protein</fullName>
    </recommendedName>
</protein>
<evidence type="ECO:0000256" key="1">
    <source>
        <dbReference type="SAM" id="MobiDB-lite"/>
    </source>
</evidence>
<dbReference type="PANTHER" id="PTHR30441">
    <property type="entry name" value="DUF748 DOMAIN-CONTAINING PROTEIN"/>
    <property type="match status" value="1"/>
</dbReference>